<dbReference type="OrthoDB" id="61870at2759"/>
<organism evidence="2 3">
    <name type="scientific">Patellaria atrata CBS 101060</name>
    <dbReference type="NCBI Taxonomy" id="1346257"/>
    <lineage>
        <taxon>Eukaryota</taxon>
        <taxon>Fungi</taxon>
        <taxon>Dikarya</taxon>
        <taxon>Ascomycota</taxon>
        <taxon>Pezizomycotina</taxon>
        <taxon>Dothideomycetes</taxon>
        <taxon>Dothideomycetes incertae sedis</taxon>
        <taxon>Patellariales</taxon>
        <taxon>Patellariaceae</taxon>
        <taxon>Patellaria</taxon>
    </lineage>
</organism>
<feature type="non-terminal residue" evidence="2">
    <location>
        <position position="1"/>
    </location>
</feature>
<dbReference type="InterPro" id="IPR016181">
    <property type="entry name" value="Acyl_CoA_acyltransferase"/>
</dbReference>
<gene>
    <name evidence="2" type="ORF">M501DRAFT_941887</name>
</gene>
<evidence type="ECO:0000313" key="2">
    <source>
        <dbReference type="EMBL" id="KAF2835539.1"/>
    </source>
</evidence>
<dbReference type="InterPro" id="IPR053225">
    <property type="entry name" value="Acyl-CoA_N-acyltransferase"/>
</dbReference>
<sequence length="85" mass="9100">VAWAFLGLDGSLSTLFVEPGFRGRGLGKWVAGRVLGGLGAFTAEGRRWCHADVLVGNEEGEGVVRALGGREGWVVYWVRVDLGEV</sequence>
<name>A0A9P4S3L1_9PEZI</name>
<dbReference type="PANTHER" id="PTHR20958">
    <property type="entry name" value="GLYCINE N-ACYLTRANSFERASE-LIKE PROTEIN"/>
    <property type="match status" value="1"/>
</dbReference>
<dbReference type="SUPFAM" id="SSF55729">
    <property type="entry name" value="Acyl-CoA N-acyltransferases (Nat)"/>
    <property type="match status" value="1"/>
</dbReference>
<dbReference type="GO" id="GO:0016747">
    <property type="term" value="F:acyltransferase activity, transferring groups other than amino-acyl groups"/>
    <property type="evidence" value="ECO:0007669"/>
    <property type="project" value="InterPro"/>
</dbReference>
<dbReference type="EMBL" id="MU006108">
    <property type="protein sequence ID" value="KAF2835539.1"/>
    <property type="molecule type" value="Genomic_DNA"/>
</dbReference>
<accession>A0A9P4S3L1</accession>
<dbReference type="Proteomes" id="UP000799429">
    <property type="component" value="Unassembled WGS sequence"/>
</dbReference>
<dbReference type="PANTHER" id="PTHR20958:SF6">
    <property type="entry name" value="GLYCINE N-ACYLTRANSFERASE-LIKE PROTEIN"/>
    <property type="match status" value="1"/>
</dbReference>
<evidence type="ECO:0000313" key="3">
    <source>
        <dbReference type="Proteomes" id="UP000799429"/>
    </source>
</evidence>
<evidence type="ECO:0000259" key="1">
    <source>
        <dbReference type="Pfam" id="PF08445"/>
    </source>
</evidence>
<dbReference type="InterPro" id="IPR013653">
    <property type="entry name" value="GCN5-like_dom"/>
</dbReference>
<reference evidence="2" key="1">
    <citation type="journal article" date="2020" name="Stud. Mycol.">
        <title>101 Dothideomycetes genomes: a test case for predicting lifestyles and emergence of pathogens.</title>
        <authorList>
            <person name="Haridas S."/>
            <person name="Albert R."/>
            <person name="Binder M."/>
            <person name="Bloem J."/>
            <person name="Labutti K."/>
            <person name="Salamov A."/>
            <person name="Andreopoulos B."/>
            <person name="Baker S."/>
            <person name="Barry K."/>
            <person name="Bills G."/>
            <person name="Bluhm B."/>
            <person name="Cannon C."/>
            <person name="Castanera R."/>
            <person name="Culley D."/>
            <person name="Daum C."/>
            <person name="Ezra D."/>
            <person name="Gonzalez J."/>
            <person name="Henrissat B."/>
            <person name="Kuo A."/>
            <person name="Liang C."/>
            <person name="Lipzen A."/>
            <person name="Lutzoni F."/>
            <person name="Magnuson J."/>
            <person name="Mondo S."/>
            <person name="Nolan M."/>
            <person name="Ohm R."/>
            <person name="Pangilinan J."/>
            <person name="Park H.-J."/>
            <person name="Ramirez L."/>
            <person name="Alfaro M."/>
            <person name="Sun H."/>
            <person name="Tritt A."/>
            <person name="Yoshinaga Y."/>
            <person name="Zwiers L.-H."/>
            <person name="Turgeon B."/>
            <person name="Goodwin S."/>
            <person name="Spatafora J."/>
            <person name="Crous P."/>
            <person name="Grigoriev I."/>
        </authorList>
    </citation>
    <scope>NUCLEOTIDE SEQUENCE</scope>
    <source>
        <strain evidence="2">CBS 101060</strain>
    </source>
</reference>
<protein>
    <recommendedName>
        <fullName evidence="1">GCN5-related N-acetyltransferase Rv2170-like domain-containing protein</fullName>
    </recommendedName>
</protein>
<proteinExistence type="predicted"/>
<dbReference type="AlphaFoldDB" id="A0A9P4S3L1"/>
<dbReference type="Pfam" id="PF08445">
    <property type="entry name" value="FR47"/>
    <property type="match status" value="1"/>
</dbReference>
<keyword evidence="3" id="KW-1185">Reference proteome</keyword>
<dbReference type="Gene3D" id="3.40.630.30">
    <property type="match status" value="1"/>
</dbReference>
<feature type="domain" description="GCN5-related N-acetyltransferase Rv2170-like" evidence="1">
    <location>
        <begin position="1"/>
        <end position="78"/>
    </location>
</feature>
<comment type="caution">
    <text evidence="2">The sequence shown here is derived from an EMBL/GenBank/DDBJ whole genome shotgun (WGS) entry which is preliminary data.</text>
</comment>